<accession>A0ABV1J5V3</accession>
<keyword evidence="3" id="KW-0949">S-adenosyl-L-methionine</keyword>
<keyword evidence="6" id="KW-0411">Iron-sulfur</keyword>
<name>A0ABV1J5V3_9FIRM</name>
<gene>
    <name evidence="8" type="ORF">AAA081_02595</name>
</gene>
<dbReference type="InterPro" id="IPR058240">
    <property type="entry name" value="rSAM_sf"/>
</dbReference>
<proteinExistence type="predicted"/>
<evidence type="ECO:0000313" key="8">
    <source>
        <dbReference type="EMBL" id="MEQ3353192.1"/>
    </source>
</evidence>
<evidence type="ECO:0000256" key="6">
    <source>
        <dbReference type="ARBA" id="ARBA00023014"/>
    </source>
</evidence>
<dbReference type="SFLD" id="SFLDG01086">
    <property type="entry name" value="elongater_protein-like"/>
    <property type="match status" value="1"/>
</dbReference>
<evidence type="ECO:0000256" key="3">
    <source>
        <dbReference type="ARBA" id="ARBA00022691"/>
    </source>
</evidence>
<dbReference type="Gene3D" id="3.80.30.20">
    <property type="entry name" value="tm_1862 like domain"/>
    <property type="match status" value="1"/>
</dbReference>
<dbReference type="PROSITE" id="PS51918">
    <property type="entry name" value="RADICAL_SAM"/>
    <property type="match status" value="1"/>
</dbReference>
<dbReference type="Pfam" id="PF16199">
    <property type="entry name" value="Radical_SAM_C"/>
    <property type="match status" value="1"/>
</dbReference>
<dbReference type="SMART" id="SM00729">
    <property type="entry name" value="Elp3"/>
    <property type="match status" value="1"/>
</dbReference>
<evidence type="ECO:0000259" key="7">
    <source>
        <dbReference type="PROSITE" id="PS51918"/>
    </source>
</evidence>
<keyword evidence="9" id="KW-1185">Reference proteome</keyword>
<evidence type="ECO:0000256" key="2">
    <source>
        <dbReference type="ARBA" id="ARBA00022485"/>
    </source>
</evidence>
<protein>
    <submittedName>
        <fullName evidence="8">TIGR01212 family radical SAM protein</fullName>
    </submittedName>
</protein>
<sequence length="314" mass="36023">MRKTWKIKENNITEPFPYRSFSAYAKDAFGMKVYKVPIHLKGSCPNRDGTVGVGGCIFCGEEGGSFEWIQGSVREQFRENKARMKARYKAQGFIPYFQNFTGTYLPLADFKENLEAVAEEDIVGVSVSTRPDCVDDEYLSAAKEIFPDKVVTFELGLQSANEKTLEAINRGHGIDEFIDASKRIKEKGLRLAVHMILDLPWDSRDDVLRGAELLARVGADEVKIHNLYVAKHTKLADMYTTGTFVPLPMEEFMERVISFLEHLPPETVIGRLLGRAPEKDVLFANWNRSWYYIRDEIVRRMIEENRPQGHLYRK</sequence>
<dbReference type="InterPro" id="IPR006638">
    <property type="entry name" value="Elp3/MiaA/NifB-like_rSAM"/>
</dbReference>
<keyword evidence="2" id="KW-0004">4Fe-4S</keyword>
<evidence type="ECO:0000256" key="4">
    <source>
        <dbReference type="ARBA" id="ARBA00022723"/>
    </source>
</evidence>
<dbReference type="InterPro" id="IPR023404">
    <property type="entry name" value="rSAM_horseshoe"/>
</dbReference>
<dbReference type="SFLD" id="SFLDS00029">
    <property type="entry name" value="Radical_SAM"/>
    <property type="match status" value="1"/>
</dbReference>
<dbReference type="PANTHER" id="PTHR11135">
    <property type="entry name" value="HISTONE ACETYLTRANSFERASE-RELATED"/>
    <property type="match status" value="1"/>
</dbReference>
<reference evidence="8 9" key="1">
    <citation type="submission" date="2024-04" db="EMBL/GenBank/DDBJ databases">
        <title>Human intestinal bacterial collection.</title>
        <authorList>
            <person name="Pauvert C."/>
            <person name="Hitch T.C.A."/>
            <person name="Clavel T."/>
        </authorList>
    </citation>
    <scope>NUCLEOTIDE SEQUENCE [LARGE SCALE GENOMIC DNA]</scope>
    <source>
        <strain evidence="8 9">CLA-SR-H026</strain>
    </source>
</reference>
<comment type="cofactor">
    <cofactor evidence="1">
        <name>[4Fe-4S] cluster</name>
        <dbReference type="ChEBI" id="CHEBI:49883"/>
    </cofactor>
</comment>
<evidence type="ECO:0000313" key="9">
    <source>
        <dbReference type="Proteomes" id="UP001481872"/>
    </source>
</evidence>
<evidence type="ECO:0000256" key="5">
    <source>
        <dbReference type="ARBA" id="ARBA00023004"/>
    </source>
</evidence>
<keyword evidence="4" id="KW-0479">Metal-binding</keyword>
<organism evidence="8 9">
    <name type="scientific">Aedoeadaptatus acetigenes</name>
    <dbReference type="NCBI Taxonomy" id="2981723"/>
    <lineage>
        <taxon>Bacteria</taxon>
        <taxon>Bacillati</taxon>
        <taxon>Bacillota</taxon>
        <taxon>Tissierellia</taxon>
        <taxon>Tissierellales</taxon>
        <taxon>Peptoniphilaceae</taxon>
        <taxon>Aedoeadaptatus</taxon>
    </lineage>
</organism>
<dbReference type="Pfam" id="PF04055">
    <property type="entry name" value="Radical_SAM"/>
    <property type="match status" value="1"/>
</dbReference>
<comment type="caution">
    <text evidence="8">The sequence shown here is derived from an EMBL/GenBank/DDBJ whole genome shotgun (WGS) entry which is preliminary data.</text>
</comment>
<dbReference type="InterPro" id="IPR005911">
    <property type="entry name" value="YhcC-like"/>
</dbReference>
<dbReference type="SFLD" id="SFLDG01091">
    <property type="entry name" value="uncharacterized_CHP01210-like"/>
    <property type="match status" value="1"/>
</dbReference>
<dbReference type="Proteomes" id="UP001481872">
    <property type="component" value="Unassembled WGS sequence"/>
</dbReference>
<dbReference type="InterPro" id="IPR039661">
    <property type="entry name" value="ELP3"/>
</dbReference>
<dbReference type="RefSeq" id="WP_349053580.1">
    <property type="nucleotide sequence ID" value="NZ_JBBNPS010000004.1"/>
</dbReference>
<keyword evidence="5" id="KW-0408">Iron</keyword>
<dbReference type="PANTHER" id="PTHR11135:SF1">
    <property type="entry name" value="PROTEIN YHCC"/>
    <property type="match status" value="1"/>
</dbReference>
<feature type="domain" description="Radical SAM core" evidence="7">
    <location>
        <begin position="28"/>
        <end position="275"/>
    </location>
</feature>
<dbReference type="InterPro" id="IPR007197">
    <property type="entry name" value="rSAM"/>
</dbReference>
<dbReference type="SUPFAM" id="SSF102114">
    <property type="entry name" value="Radical SAM enzymes"/>
    <property type="match status" value="1"/>
</dbReference>
<dbReference type="NCBIfam" id="TIGR01212">
    <property type="entry name" value="TIGR01212 family radical SAM protein"/>
    <property type="match status" value="1"/>
</dbReference>
<dbReference type="InterPro" id="IPR032432">
    <property type="entry name" value="Radical_SAM_C"/>
</dbReference>
<evidence type="ECO:0000256" key="1">
    <source>
        <dbReference type="ARBA" id="ARBA00001966"/>
    </source>
</evidence>
<dbReference type="EMBL" id="JBBNPS010000004">
    <property type="protein sequence ID" value="MEQ3353192.1"/>
    <property type="molecule type" value="Genomic_DNA"/>
</dbReference>